<evidence type="ECO:0000313" key="1">
    <source>
        <dbReference type="EMBL" id="CAK1549154.1"/>
    </source>
</evidence>
<dbReference type="EMBL" id="CAVLEF010000011">
    <property type="protein sequence ID" value="CAK1549154.1"/>
    <property type="molecule type" value="Genomic_DNA"/>
</dbReference>
<evidence type="ECO:0000313" key="2">
    <source>
        <dbReference type="Proteomes" id="UP001497472"/>
    </source>
</evidence>
<comment type="caution">
    <text evidence="1">The sequence shown here is derived from an EMBL/GenBank/DDBJ whole genome shotgun (WGS) entry which is preliminary data.</text>
</comment>
<dbReference type="Proteomes" id="UP001497472">
    <property type="component" value="Unassembled WGS sequence"/>
</dbReference>
<protein>
    <submittedName>
        <fullName evidence="1">Uncharacterized protein</fullName>
    </submittedName>
</protein>
<accession>A0AAV1JIZ8</accession>
<dbReference type="AlphaFoldDB" id="A0AAV1JIZ8"/>
<reference evidence="1 2" key="1">
    <citation type="submission" date="2023-11" db="EMBL/GenBank/DDBJ databases">
        <authorList>
            <person name="Okamura Y."/>
        </authorList>
    </citation>
    <scope>NUCLEOTIDE SEQUENCE [LARGE SCALE GENOMIC DNA]</scope>
</reference>
<name>A0AAV1JIZ8_9NEOP</name>
<gene>
    <name evidence="1" type="ORF">LNINA_LOCUS8481</name>
</gene>
<keyword evidence="2" id="KW-1185">Reference proteome</keyword>
<sequence length="158" mass="17817">MALQLKYSDEHGILHIDMSPIKTPDKDITDPKFDSINNRFSQYDLFGAKYEEGGSLFRSRYNSLEEELANTPYAFATERSLHLSDPVLDITIDSKDDLFGPKIENSFTVTQLIHAQDRFFDLSKRVEVKSAPNSACVKVNLGDAFQVIRDVEAPSSLP</sequence>
<proteinExistence type="predicted"/>
<organism evidence="1 2">
    <name type="scientific">Leptosia nina</name>
    <dbReference type="NCBI Taxonomy" id="320188"/>
    <lineage>
        <taxon>Eukaryota</taxon>
        <taxon>Metazoa</taxon>
        <taxon>Ecdysozoa</taxon>
        <taxon>Arthropoda</taxon>
        <taxon>Hexapoda</taxon>
        <taxon>Insecta</taxon>
        <taxon>Pterygota</taxon>
        <taxon>Neoptera</taxon>
        <taxon>Endopterygota</taxon>
        <taxon>Lepidoptera</taxon>
        <taxon>Glossata</taxon>
        <taxon>Ditrysia</taxon>
        <taxon>Papilionoidea</taxon>
        <taxon>Pieridae</taxon>
        <taxon>Pierinae</taxon>
        <taxon>Leptosia</taxon>
    </lineage>
</organism>